<evidence type="ECO:0000313" key="2">
    <source>
        <dbReference type="EMBL" id="PHI29198.1"/>
    </source>
</evidence>
<dbReference type="OrthoDB" id="7067227at2"/>
<keyword evidence="4" id="KW-1185">Reference proteome</keyword>
<dbReference type="EMBL" id="CAADJA010000002">
    <property type="protein sequence ID" value="VFS47398.1"/>
    <property type="molecule type" value="Genomic_DNA"/>
</dbReference>
<dbReference type="Gene3D" id="3.30.70.2970">
    <property type="entry name" value="Protein of unknown function (DUF541), domain 2"/>
    <property type="match status" value="2"/>
</dbReference>
<reference evidence="4" key="2">
    <citation type="submission" date="2017-09" db="EMBL/GenBank/DDBJ databases">
        <title>FDA dAtabase for Regulatory Grade micrObial Sequences (FDA-ARGOS): Supporting development and validation of Infectious Disease Dx tests.</title>
        <authorList>
            <person name="Minogue T."/>
            <person name="Wolcott M."/>
            <person name="Wasieloski L."/>
            <person name="Aguilar W."/>
            <person name="Moore D."/>
            <person name="Tallon L."/>
            <person name="Sadzewicz L."/>
            <person name="Ott S."/>
            <person name="Zhao X."/>
            <person name="Nagaraj S."/>
            <person name="Vavikolanu K."/>
            <person name="Aluvathingal J."/>
            <person name="Nadendla S."/>
            <person name="Sichtig H."/>
        </authorList>
    </citation>
    <scope>NUCLEOTIDE SEQUENCE [LARGE SCALE GENOMIC DNA]</scope>
    <source>
        <strain evidence="4">FDAARGOS_387</strain>
    </source>
</reference>
<sequence length="377" mass="41763">MKKRTLLIALLSLSVLPAFYTQCSALTATSADSPLILSQMKYGSDYVVVGSINTTISDVIKLSPDTVEFSITYISEGSTPNDASNRNSNNMKKLNTAMYALGITDQDLTTVAYQNYELTSQQEISNGSTEYHQSSITVSADITQDKVFNVIKSLETNNILNIEKNQYDKQYSFKIIEIGSNSETTAKLAKDKYQKIEKILSSLGVDPLTIQDYENSKTGPKTEEIKKYYVNNTIKIKVTNFDNLGKIIAKAQELKMTVNNDMTYSVSDNARDKIIEDREKDLLNKLTAKTERLLGNSPNADYQLGYPSTLTSGTVNPVNPYIPRMESLSAVINSGQMQNVEASNINIQPPSEYEITLSISGTFDVIKPVIVSNSVQH</sequence>
<evidence type="ECO:0000313" key="4">
    <source>
        <dbReference type="Proteomes" id="UP000224974"/>
    </source>
</evidence>
<reference evidence="2" key="1">
    <citation type="submission" date="2017-09" db="EMBL/GenBank/DDBJ databases">
        <title>FDA dAtabase for Regulatory Grade micrObial Sequences (FDA-ARGOS): Supporting development and validation of Infectious Disease Dx tests.</title>
        <authorList>
            <person name="Minogue T."/>
            <person name="Wolcott M."/>
            <person name="Wasieloski L."/>
            <person name="Aguilar W."/>
            <person name="Moore D."/>
            <person name="Tallon L.J."/>
            <person name="Sadzewicz L."/>
            <person name="Ott S."/>
            <person name="Zhao X."/>
            <person name="Nagaraj S."/>
            <person name="Vavikolanu K."/>
            <person name="Aluvathingal J."/>
            <person name="Nadendla S."/>
            <person name="Sichtig H."/>
        </authorList>
    </citation>
    <scope>NUCLEOTIDE SEQUENCE</scope>
    <source>
        <strain evidence="2">FDAARGOS_387</strain>
    </source>
</reference>
<dbReference type="AlphaFoldDB" id="A0A2C6DFY3"/>
<dbReference type="InterPro" id="IPR007497">
    <property type="entry name" value="SIMPL/DUF541"/>
</dbReference>
<dbReference type="Proteomes" id="UP000373449">
    <property type="component" value="Unassembled WGS sequence"/>
</dbReference>
<evidence type="ECO:0000256" key="1">
    <source>
        <dbReference type="SAM" id="SignalP"/>
    </source>
</evidence>
<dbReference type="EMBL" id="PDDX01000001">
    <property type="protein sequence ID" value="PHI29198.1"/>
    <property type="molecule type" value="Genomic_DNA"/>
</dbReference>
<protein>
    <submittedName>
        <fullName evidence="3">Protein of uncharacterized function (DUF541)</fullName>
    </submittedName>
    <submittedName>
        <fullName evidence="2">SIMPL domain-containing protein</fullName>
    </submittedName>
</protein>
<dbReference type="Pfam" id="PF04402">
    <property type="entry name" value="SIMPL"/>
    <property type="match status" value="2"/>
</dbReference>
<feature type="chain" id="PRO_5036036587" evidence="1">
    <location>
        <begin position="21"/>
        <end position="377"/>
    </location>
</feature>
<feature type="signal peptide" evidence="1">
    <location>
        <begin position="1"/>
        <end position="20"/>
    </location>
</feature>
<gene>
    <name evidence="2" type="ORF">CRN84_07630</name>
    <name evidence="3" type="ORF">NCTC12282_02333</name>
</gene>
<dbReference type="Proteomes" id="UP000224974">
    <property type="component" value="Unassembled WGS sequence"/>
</dbReference>
<keyword evidence="1" id="KW-0732">Signal</keyword>
<accession>A0A2C6DFY3</accession>
<name>A0A2C6DFY3_9GAMM</name>
<evidence type="ECO:0000313" key="5">
    <source>
        <dbReference type="Proteomes" id="UP000373449"/>
    </source>
</evidence>
<organism evidence="2 4">
    <name type="scientific">Budvicia aquatica</name>
    <dbReference type="NCBI Taxonomy" id="82979"/>
    <lineage>
        <taxon>Bacteria</taxon>
        <taxon>Pseudomonadati</taxon>
        <taxon>Pseudomonadota</taxon>
        <taxon>Gammaproteobacteria</taxon>
        <taxon>Enterobacterales</taxon>
        <taxon>Budviciaceae</taxon>
        <taxon>Budvicia</taxon>
    </lineage>
</organism>
<proteinExistence type="predicted"/>
<dbReference type="Gene3D" id="3.30.110.170">
    <property type="entry name" value="Protein of unknown function (DUF541), domain 1"/>
    <property type="match status" value="1"/>
</dbReference>
<dbReference type="RefSeq" id="WP_029095948.1">
    <property type="nucleotide sequence ID" value="NZ_CAADJA010000002.1"/>
</dbReference>
<reference evidence="3 5" key="3">
    <citation type="submission" date="2019-03" db="EMBL/GenBank/DDBJ databases">
        <authorList>
            <consortium name="Pathogen Informatics"/>
        </authorList>
    </citation>
    <scope>NUCLEOTIDE SEQUENCE [LARGE SCALE GENOMIC DNA]</scope>
    <source>
        <strain evidence="3 5">NCTC12282</strain>
    </source>
</reference>
<evidence type="ECO:0000313" key="3">
    <source>
        <dbReference type="EMBL" id="VFS47398.1"/>
    </source>
</evidence>